<organism evidence="4 5">
    <name type="scientific">Nitrospira defluvii</name>
    <dbReference type="NCBI Taxonomy" id="330214"/>
    <lineage>
        <taxon>Bacteria</taxon>
        <taxon>Pseudomonadati</taxon>
        <taxon>Nitrospirota</taxon>
        <taxon>Nitrospiria</taxon>
        <taxon>Nitrospirales</taxon>
        <taxon>Nitrospiraceae</taxon>
        <taxon>Nitrospira</taxon>
    </lineage>
</organism>
<dbReference type="RefSeq" id="WP_213043106.1">
    <property type="nucleotide sequence ID" value="NZ_CAJNBJ010000017.1"/>
</dbReference>
<keyword evidence="2" id="KW-0812">Transmembrane</keyword>
<feature type="transmembrane region" description="Helical" evidence="2">
    <location>
        <begin position="9"/>
        <end position="26"/>
    </location>
</feature>
<evidence type="ECO:0000313" key="5">
    <source>
        <dbReference type="Proteomes" id="UP000675880"/>
    </source>
</evidence>
<feature type="domain" description="YknX-like C-terminal permuted SH3-like" evidence="3">
    <location>
        <begin position="297"/>
        <end position="366"/>
    </location>
</feature>
<keyword evidence="2" id="KW-0472">Membrane</keyword>
<comment type="caution">
    <text evidence="4">The sequence shown here is derived from an EMBL/GenBank/DDBJ whole genome shotgun (WGS) entry which is preliminary data.</text>
</comment>
<dbReference type="PANTHER" id="PTHR30469">
    <property type="entry name" value="MULTIDRUG RESISTANCE PROTEIN MDTA"/>
    <property type="match status" value="1"/>
</dbReference>
<dbReference type="SUPFAM" id="SSF111369">
    <property type="entry name" value="HlyD-like secretion proteins"/>
    <property type="match status" value="1"/>
</dbReference>
<dbReference type="InterPro" id="IPR006143">
    <property type="entry name" value="RND_pump_MFP"/>
</dbReference>
<dbReference type="InterPro" id="IPR058637">
    <property type="entry name" value="YknX-like_C"/>
</dbReference>
<dbReference type="Proteomes" id="UP000675880">
    <property type="component" value="Unassembled WGS sequence"/>
</dbReference>
<proteinExistence type="inferred from homology"/>
<sequence>MTSLQWKQVPVILVVAGVIGVGLSYWPSFFVTSHKTGDTAAHDGPTAEPHEPVAKVTIMDLRRLVIEETLTVYGSTLPAPDESQTLSVPYECRVQRVLVTAGRVVELGTPLIEIEPSHETKLLLDGAREEQQTAKDQFKLVQQRLTMNLATKQDLLQAAQHLHAATLRTESLERRGAGRSQVLRAATAGVISLVHVRQGQIVPPGGSLVEMIDDQHILVRFGVEEEDRRLLTKGQRVRLFPVHETGGVPMDGDIRVVTQQVNLVTRLVEVLAAPGPQDRLLLNEYVRGEIIIASQEGLVVPRSAVLQQEGHLVLYSVHERRARRHVVQAGLENREQLEVRGNDLHEGQQIVIVGQNQLRDGMAVDVDVPR</sequence>
<dbReference type="Pfam" id="PF25989">
    <property type="entry name" value="YknX_C"/>
    <property type="match status" value="1"/>
</dbReference>
<keyword evidence="2" id="KW-1133">Transmembrane helix</keyword>
<evidence type="ECO:0000256" key="1">
    <source>
        <dbReference type="ARBA" id="ARBA00009477"/>
    </source>
</evidence>
<protein>
    <submittedName>
        <fullName evidence="4">Secretion protein HlyD</fullName>
    </submittedName>
</protein>
<dbReference type="EMBL" id="CAJNBJ010000017">
    <property type="protein sequence ID" value="CAE6770502.1"/>
    <property type="molecule type" value="Genomic_DNA"/>
</dbReference>
<evidence type="ECO:0000256" key="2">
    <source>
        <dbReference type="SAM" id="Phobius"/>
    </source>
</evidence>
<gene>
    <name evidence="4" type="ORF">NSPZN2_40259</name>
</gene>
<name>A0ABM8RT63_9BACT</name>
<dbReference type="Gene3D" id="2.40.50.100">
    <property type="match status" value="1"/>
</dbReference>
<dbReference type="NCBIfam" id="TIGR01730">
    <property type="entry name" value="RND_mfp"/>
    <property type="match status" value="1"/>
</dbReference>
<reference evidence="4 5" key="1">
    <citation type="submission" date="2021-02" db="EMBL/GenBank/DDBJ databases">
        <authorList>
            <person name="Han P."/>
        </authorList>
    </citation>
    <scope>NUCLEOTIDE SEQUENCE [LARGE SCALE GENOMIC DNA]</scope>
    <source>
        <strain evidence="4">Candidatus Nitrospira sp. ZN2</strain>
    </source>
</reference>
<evidence type="ECO:0000313" key="4">
    <source>
        <dbReference type="EMBL" id="CAE6770502.1"/>
    </source>
</evidence>
<dbReference type="Gene3D" id="2.40.30.170">
    <property type="match status" value="1"/>
</dbReference>
<dbReference type="Gene3D" id="1.10.287.470">
    <property type="entry name" value="Helix hairpin bin"/>
    <property type="match status" value="1"/>
</dbReference>
<comment type="similarity">
    <text evidence="1">Belongs to the membrane fusion protein (MFP) (TC 8.A.1) family.</text>
</comment>
<dbReference type="PANTHER" id="PTHR30469:SF15">
    <property type="entry name" value="HLYD FAMILY OF SECRETION PROTEINS"/>
    <property type="match status" value="1"/>
</dbReference>
<dbReference type="Gene3D" id="2.40.420.20">
    <property type="match status" value="1"/>
</dbReference>
<accession>A0ABM8RT63</accession>
<keyword evidence="5" id="KW-1185">Reference proteome</keyword>
<evidence type="ECO:0000259" key="3">
    <source>
        <dbReference type="Pfam" id="PF25989"/>
    </source>
</evidence>